<protein>
    <recommendedName>
        <fullName evidence="9">tRNA(Met) cytidine acetyltransferase TmcA</fullName>
        <ecNumber evidence="9">2.3.1.193</ecNumber>
    </recommendedName>
</protein>
<evidence type="ECO:0000256" key="6">
    <source>
        <dbReference type="ARBA" id="ARBA00022840"/>
    </source>
</evidence>
<evidence type="ECO:0000256" key="2">
    <source>
        <dbReference type="ARBA" id="ARBA00022555"/>
    </source>
</evidence>
<comment type="subcellular location">
    <subcellularLocation>
        <location evidence="9">Cytoplasm</location>
    </subcellularLocation>
</comment>
<dbReference type="EMBL" id="WOBO01000001">
    <property type="protein sequence ID" value="MUK43919.1"/>
    <property type="molecule type" value="Genomic_DNA"/>
</dbReference>
<dbReference type="Gene3D" id="3.40.630.30">
    <property type="match status" value="1"/>
</dbReference>
<keyword evidence="7 9" id="KW-0694">RNA-binding</keyword>
<keyword evidence="2 9" id="KW-0820">tRNA-binding</keyword>
<keyword evidence="3 9" id="KW-0808">Transferase</keyword>
<dbReference type="GO" id="GO:0051391">
    <property type="term" value="P:tRNA acetylation"/>
    <property type="evidence" value="ECO:0007669"/>
    <property type="project" value="UniProtKB-UniRule"/>
</dbReference>
<dbReference type="PROSITE" id="PS51192">
    <property type="entry name" value="HELICASE_ATP_BIND_1"/>
    <property type="match status" value="1"/>
</dbReference>
<dbReference type="SUPFAM" id="SSF55729">
    <property type="entry name" value="Acyl-CoA N-acyltransferases (Nat)"/>
    <property type="match status" value="1"/>
</dbReference>
<feature type="binding site" evidence="9">
    <location>
        <position position="176"/>
    </location>
    <ligand>
        <name>ATP</name>
        <dbReference type="ChEBI" id="CHEBI:30616"/>
    </ligand>
</feature>
<gene>
    <name evidence="9" type="primary">tmcA</name>
    <name evidence="11" type="ORF">GNP77_00860</name>
</gene>
<dbReference type="AlphaFoldDB" id="A0A6N3YU09"/>
<dbReference type="GO" id="GO:0000049">
    <property type="term" value="F:tRNA binding"/>
    <property type="evidence" value="ECO:0007669"/>
    <property type="project" value="UniProtKB-UniRule"/>
</dbReference>
<dbReference type="PANTHER" id="PTHR10925:SF5">
    <property type="entry name" value="RNA CYTIDINE ACETYLTRANSFERASE"/>
    <property type="match status" value="1"/>
</dbReference>
<keyword evidence="4 9" id="KW-0819">tRNA processing</keyword>
<dbReference type="GO" id="GO:0005524">
    <property type="term" value="F:ATP binding"/>
    <property type="evidence" value="ECO:0007669"/>
    <property type="project" value="UniProtKB-UniRule"/>
</dbReference>
<dbReference type="InterPro" id="IPR032672">
    <property type="entry name" value="TmcA/NAT10/Kre33"/>
</dbReference>
<organism evidence="11 12">
    <name type="scientific">Aliivibrio fischeri</name>
    <name type="common">Vibrio fischeri</name>
    <dbReference type="NCBI Taxonomy" id="668"/>
    <lineage>
        <taxon>Bacteria</taxon>
        <taxon>Pseudomonadati</taxon>
        <taxon>Pseudomonadota</taxon>
        <taxon>Gammaproteobacteria</taxon>
        <taxon>Vibrionales</taxon>
        <taxon>Vibrionaceae</taxon>
        <taxon>Aliivibrio</taxon>
    </lineage>
</organism>
<dbReference type="PANTHER" id="PTHR10925">
    <property type="entry name" value="N-ACETYLTRANSFERASE 10"/>
    <property type="match status" value="1"/>
</dbReference>
<dbReference type="InterPro" id="IPR027417">
    <property type="entry name" value="P-loop_NTPase"/>
</dbReference>
<feature type="binding site" evidence="9">
    <location>
        <begin position="496"/>
        <end position="498"/>
    </location>
    <ligand>
        <name>acetyl-CoA</name>
        <dbReference type="ChEBI" id="CHEBI:57288"/>
    </ligand>
</feature>
<feature type="binding site" evidence="9">
    <location>
        <position position="348"/>
    </location>
    <ligand>
        <name>ATP</name>
        <dbReference type="ChEBI" id="CHEBI:30616"/>
    </ligand>
</feature>
<dbReference type="GO" id="GO:0002101">
    <property type="term" value="P:tRNA wobble cytosine modification"/>
    <property type="evidence" value="ECO:0007669"/>
    <property type="project" value="UniProtKB-UniRule"/>
</dbReference>
<dbReference type="InterPro" id="IPR014001">
    <property type="entry name" value="Helicase_ATP-bd"/>
</dbReference>
<dbReference type="GO" id="GO:0051392">
    <property type="term" value="F:tRNA cytidine N4-acetyltransferase activity"/>
    <property type="evidence" value="ECO:0007669"/>
    <property type="project" value="UniProtKB-UniRule"/>
</dbReference>
<dbReference type="InterPro" id="IPR000182">
    <property type="entry name" value="GNAT_dom"/>
</dbReference>
<dbReference type="EC" id="2.3.1.193" evidence="9"/>
<keyword evidence="1 9" id="KW-0963">Cytoplasm</keyword>
<dbReference type="InterPro" id="IPR007807">
    <property type="entry name" value="TcmA/NAT10_helicase"/>
</dbReference>
<dbReference type="InterPro" id="IPR016181">
    <property type="entry name" value="Acyl_CoA_acyltransferase"/>
</dbReference>
<evidence type="ECO:0000313" key="12">
    <source>
        <dbReference type="Proteomes" id="UP000435323"/>
    </source>
</evidence>
<comment type="function">
    <text evidence="9">Catalyzes the formation of N(4)-acetylcytidine (ac(4)C) at the wobble position of tRNA(Met), by using acetyl-CoA as an acetyl donor and ATP (or GTP).</text>
</comment>
<comment type="similarity">
    <text evidence="9">Belongs to the TmcA family.</text>
</comment>
<evidence type="ECO:0000256" key="5">
    <source>
        <dbReference type="ARBA" id="ARBA00022741"/>
    </source>
</evidence>
<reference evidence="11 12" key="1">
    <citation type="submission" date="2019-11" db="EMBL/GenBank/DDBJ databases">
        <title>Using colonization assays and comparative genomics to discover symbiosis behaviors and factors in Vibrio fischeri.</title>
        <authorList>
            <person name="Bongrand C."/>
            <person name="Moriano-Gutierrez S."/>
            <person name="Arevalo P."/>
            <person name="Mcfall-Ngai M."/>
            <person name="Visick K."/>
            <person name="Polz M.F."/>
            <person name="Ruby E.G."/>
        </authorList>
    </citation>
    <scope>NUCLEOTIDE SEQUENCE [LARGE SCALE GENOMIC DNA]</scope>
    <source>
        <strain evidence="12">emors.3.2</strain>
    </source>
</reference>
<dbReference type="Pfam" id="PF13718">
    <property type="entry name" value="GNAT_acetyltr_2"/>
    <property type="match status" value="1"/>
</dbReference>
<evidence type="ECO:0000256" key="1">
    <source>
        <dbReference type="ARBA" id="ARBA00022490"/>
    </source>
</evidence>
<dbReference type="Gene3D" id="3.40.50.11040">
    <property type="match status" value="1"/>
</dbReference>
<dbReference type="Proteomes" id="UP000435323">
    <property type="component" value="Unassembled WGS sequence"/>
</dbReference>
<sequence length="709" mass="79126">MDFPMLQVLSFLKTVSAYAASGFIRYPILLEGSIGWSEEVIKEYIAHSGYLDSDIEVYGNLSIGELPSLEMKAALKKLGQETHCLVIDISHEFNANAINSVCGTLVGGRLVFFVRSEDSSLHRNIERWLTHFKKQMLVISENAPVPSLPQVLTEKKLMSSCSQTDKLDELYRSIDQKHAVLSIKKVLTGHAKRPLIITADRGRGKSSAIGIAIAELVRDKKLIIGITAPLRVNINEVFDHAVSVAKKLGMTFKQEKNILTINGSTVSYFAPDELIRDSYSLDLLCIDEAAAIPAPMLLALTERYSRLVFSTTINGYEGTGRGFEIKFKKQLALLRPNFHSVEMIQPIRWSELDPLENWLSSVFLLAHKVSNDKPQDISREDVEFVRLNVSDLLTDPELAQSIFSLLVSAHYQTSPNDWLALLSDPSLFCWAGIDKSSRSVLTCALVSSEGELDNQLIADIQLGKRRPKGHLVPVSLTQTLCINEPAQQSCIRIMRIAVEQHYQRMHLGSKLIECIKAFYCDLGVDYLSTSFGSTPGLNEFWLSLDFSFIRLGISKDKASGSHSLLAVLPLSKNAVEWQPVGKDYFSMALPEQLLSVFNELDVSDVLSLLKGIDTKQPLSDLMIKRIEMYSNGGLGVEMIQYELRHFVLSSISALLPLNITHQVLVVSKIIQLQDWKTTISLSKVSGRREAEAEMRSAIRILLCNLHCKS</sequence>
<dbReference type="SUPFAM" id="SSF52540">
    <property type="entry name" value="P-loop containing nucleoside triphosphate hydrolases"/>
    <property type="match status" value="1"/>
</dbReference>
<evidence type="ECO:0000256" key="9">
    <source>
        <dbReference type="HAMAP-Rule" id="MF_01886"/>
    </source>
</evidence>
<keyword evidence="6 9" id="KW-0067">ATP-binding</keyword>
<evidence type="ECO:0000259" key="10">
    <source>
        <dbReference type="PROSITE" id="PS51192"/>
    </source>
</evidence>
<comment type="catalytic activity">
    <reaction evidence="9">
        <text>cytidine(34) in elongator tRNA(Met) + acetyl-CoA + ATP + H2O = N(4)-acetylcytidine(34) in elongator tRNA(Met) + ADP + phosphate + CoA + H(+)</text>
        <dbReference type="Rhea" id="RHEA:43788"/>
        <dbReference type="Rhea" id="RHEA-COMP:10693"/>
        <dbReference type="Rhea" id="RHEA-COMP:10694"/>
        <dbReference type="ChEBI" id="CHEBI:15377"/>
        <dbReference type="ChEBI" id="CHEBI:15378"/>
        <dbReference type="ChEBI" id="CHEBI:30616"/>
        <dbReference type="ChEBI" id="CHEBI:43474"/>
        <dbReference type="ChEBI" id="CHEBI:57287"/>
        <dbReference type="ChEBI" id="CHEBI:57288"/>
        <dbReference type="ChEBI" id="CHEBI:74900"/>
        <dbReference type="ChEBI" id="CHEBI:82748"/>
        <dbReference type="ChEBI" id="CHEBI:456216"/>
        <dbReference type="EC" id="2.3.1.193"/>
    </reaction>
</comment>
<evidence type="ECO:0000256" key="4">
    <source>
        <dbReference type="ARBA" id="ARBA00022694"/>
    </source>
</evidence>
<evidence type="ECO:0000256" key="3">
    <source>
        <dbReference type="ARBA" id="ARBA00022679"/>
    </source>
</evidence>
<dbReference type="HAMAP" id="MF_01886">
    <property type="entry name" value="tRNA_acetyltr_TmcA"/>
    <property type="match status" value="1"/>
</dbReference>
<accession>A0A6N3YU09</accession>
<dbReference type="GO" id="GO:1904812">
    <property type="term" value="P:rRNA acetylation involved in maturation of SSU-rRNA"/>
    <property type="evidence" value="ECO:0007669"/>
    <property type="project" value="TreeGrafter"/>
</dbReference>
<dbReference type="GO" id="GO:0005737">
    <property type="term" value="C:cytoplasm"/>
    <property type="evidence" value="ECO:0007669"/>
    <property type="project" value="UniProtKB-SubCell"/>
</dbReference>
<dbReference type="InterPro" id="IPR024914">
    <property type="entry name" value="tRNA_acetyltr_TmcA"/>
</dbReference>
<dbReference type="Gene3D" id="3.40.50.300">
    <property type="entry name" value="P-loop containing nucleotide triphosphate hydrolases"/>
    <property type="match status" value="1"/>
</dbReference>
<comment type="caution">
    <text evidence="11">The sequence shown here is derived from an EMBL/GenBank/DDBJ whole genome shotgun (WGS) entry which is preliminary data.</text>
</comment>
<evidence type="ECO:0000256" key="7">
    <source>
        <dbReference type="ARBA" id="ARBA00022884"/>
    </source>
</evidence>
<dbReference type="InterPro" id="IPR013562">
    <property type="entry name" value="TmcA/NAT10_N"/>
</dbReference>
<evidence type="ECO:0000313" key="11">
    <source>
        <dbReference type="EMBL" id="MUK43919.1"/>
    </source>
</evidence>
<evidence type="ECO:0000256" key="8">
    <source>
        <dbReference type="ARBA" id="ARBA00023315"/>
    </source>
</evidence>
<comment type="caution">
    <text evidence="9">Lacks conserved residue(s) required for the propagation of feature annotation.</text>
</comment>
<keyword evidence="8 9" id="KW-0012">Acyltransferase</keyword>
<dbReference type="Pfam" id="PF08351">
    <property type="entry name" value="TmcA_N"/>
    <property type="match status" value="1"/>
</dbReference>
<dbReference type="Pfam" id="PF05127">
    <property type="entry name" value="NAT10_TcmA_helicase"/>
    <property type="match status" value="1"/>
</dbReference>
<proteinExistence type="inferred from homology"/>
<feature type="domain" description="Helicase ATP-binding" evidence="10">
    <location>
        <begin position="186"/>
        <end position="331"/>
    </location>
</feature>
<name>A0A6N3YU09_ALIFS</name>
<keyword evidence="5 9" id="KW-0547">Nucleotide-binding</keyword>
<dbReference type="GO" id="GO:1990883">
    <property type="term" value="F:18S rRNA cytidine N-acetyltransferase activity"/>
    <property type="evidence" value="ECO:0007669"/>
    <property type="project" value="TreeGrafter"/>
</dbReference>